<dbReference type="PANTHER" id="PTHR31649:SF1">
    <property type="entry name" value="FARNESOIC ACID O-METHYL TRANSFERASE DOMAIN-CONTAINING PROTEIN"/>
    <property type="match status" value="1"/>
</dbReference>
<dbReference type="PROSITE" id="PS50097">
    <property type="entry name" value="BTB"/>
    <property type="match status" value="1"/>
</dbReference>
<dbReference type="InterPro" id="IPR006616">
    <property type="entry name" value="DM9_repeat"/>
</dbReference>
<name>A0A336MKW8_CULSO</name>
<dbReference type="InterPro" id="IPR000210">
    <property type="entry name" value="BTB/POZ_dom"/>
</dbReference>
<dbReference type="SUPFAM" id="SSF54695">
    <property type="entry name" value="POZ domain"/>
    <property type="match status" value="1"/>
</dbReference>
<dbReference type="Pfam" id="PF00651">
    <property type="entry name" value="BTB"/>
    <property type="match status" value="1"/>
</dbReference>
<dbReference type="InterPro" id="IPR011333">
    <property type="entry name" value="SKP1/BTB/POZ_sf"/>
</dbReference>
<dbReference type="VEuPathDB" id="VectorBase:CSON002581"/>
<reference evidence="2" key="1">
    <citation type="submission" date="2018-07" db="EMBL/GenBank/DDBJ databases">
        <authorList>
            <person name="Quirk P.G."/>
            <person name="Krulwich T.A."/>
        </authorList>
    </citation>
    <scope>NUCLEOTIDE SEQUENCE</scope>
</reference>
<accession>A0A336MKW8</accession>
<sequence length="327" mass="38259">MESNLVIRKKHFWGQAKFEDISFSFPDTNKILKANKFLLALCSPVFEAMFYGESAEKRNPIHIIDTDYTTFKCFLSYIYLEELHVDSLQEVQNLVYVAHKYAIQSMENACELYLIRNLEISKFDDDDFDDILSLADMFCLHELKEFCELYKHHKPNKDLPATWITYKKGDPIPSSMTFVEIDPATNWPLGVGRFKYNSFLIPGKFDIKEKCVFISYAKKSFKCDDDFEILCNGDLDWVESEHGKMVDNAVIGGNQLYREPLLIGKMTIEGETHIGKVHRSHFRAYFSNEDKNEKSVTEKYFVLMDKNFAESEYAYPYDESNKYHSYV</sequence>
<proteinExistence type="predicted"/>
<dbReference type="AlphaFoldDB" id="A0A336MKW8"/>
<evidence type="ECO:0000313" key="2">
    <source>
        <dbReference type="EMBL" id="SSX30525.1"/>
    </source>
</evidence>
<dbReference type="EMBL" id="UFQT01001428">
    <property type="protein sequence ID" value="SSX30525.1"/>
    <property type="molecule type" value="Genomic_DNA"/>
</dbReference>
<dbReference type="PANTHER" id="PTHR31649">
    <property type="entry name" value="AGAP009604-PA"/>
    <property type="match status" value="1"/>
</dbReference>
<dbReference type="Pfam" id="PF11901">
    <property type="entry name" value="DM9"/>
    <property type="match status" value="1"/>
</dbReference>
<protein>
    <submittedName>
        <fullName evidence="2">CSON002581 protein</fullName>
    </submittedName>
</protein>
<dbReference type="SMART" id="SM00225">
    <property type="entry name" value="BTB"/>
    <property type="match status" value="1"/>
</dbReference>
<gene>
    <name evidence="2" type="primary">CSON002581</name>
</gene>
<dbReference type="SMART" id="SM00696">
    <property type="entry name" value="DM9"/>
    <property type="match status" value="1"/>
</dbReference>
<feature type="domain" description="BTB" evidence="1">
    <location>
        <begin position="19"/>
        <end position="87"/>
    </location>
</feature>
<dbReference type="Gene3D" id="3.30.710.10">
    <property type="entry name" value="Potassium Channel Kv1.1, Chain A"/>
    <property type="match status" value="1"/>
</dbReference>
<organism evidence="2">
    <name type="scientific">Culicoides sonorensis</name>
    <name type="common">Biting midge</name>
    <dbReference type="NCBI Taxonomy" id="179676"/>
    <lineage>
        <taxon>Eukaryota</taxon>
        <taxon>Metazoa</taxon>
        <taxon>Ecdysozoa</taxon>
        <taxon>Arthropoda</taxon>
        <taxon>Hexapoda</taxon>
        <taxon>Insecta</taxon>
        <taxon>Pterygota</taxon>
        <taxon>Neoptera</taxon>
        <taxon>Endopterygota</taxon>
        <taxon>Diptera</taxon>
        <taxon>Nematocera</taxon>
        <taxon>Chironomoidea</taxon>
        <taxon>Ceratopogonidae</taxon>
        <taxon>Ceratopogoninae</taxon>
        <taxon>Culicoides</taxon>
        <taxon>Monoculicoides</taxon>
    </lineage>
</organism>
<evidence type="ECO:0000259" key="1">
    <source>
        <dbReference type="PROSITE" id="PS50097"/>
    </source>
</evidence>